<name>A0A2M4AV80_9DIPT</name>
<accession>A0A2M4AV80</accession>
<dbReference type="EMBL" id="GGFK01011363">
    <property type="protein sequence ID" value="MBW44684.1"/>
    <property type="molecule type" value="Transcribed_RNA"/>
</dbReference>
<feature type="coiled-coil region" evidence="1">
    <location>
        <begin position="34"/>
        <end position="68"/>
    </location>
</feature>
<reference evidence="2" key="1">
    <citation type="submission" date="2018-01" db="EMBL/GenBank/DDBJ databases">
        <title>An insight into the sialome of Amazonian anophelines.</title>
        <authorList>
            <person name="Ribeiro J.M."/>
            <person name="Scarpassa V."/>
            <person name="Calvo E."/>
        </authorList>
    </citation>
    <scope>NUCLEOTIDE SEQUENCE</scope>
    <source>
        <tissue evidence="2">Salivary glands</tissue>
    </source>
</reference>
<keyword evidence="1" id="KW-0175">Coiled coil</keyword>
<proteinExistence type="predicted"/>
<organism evidence="2">
    <name type="scientific">Anopheles triannulatus</name>
    <dbReference type="NCBI Taxonomy" id="58253"/>
    <lineage>
        <taxon>Eukaryota</taxon>
        <taxon>Metazoa</taxon>
        <taxon>Ecdysozoa</taxon>
        <taxon>Arthropoda</taxon>
        <taxon>Hexapoda</taxon>
        <taxon>Insecta</taxon>
        <taxon>Pterygota</taxon>
        <taxon>Neoptera</taxon>
        <taxon>Endopterygota</taxon>
        <taxon>Diptera</taxon>
        <taxon>Nematocera</taxon>
        <taxon>Culicoidea</taxon>
        <taxon>Culicidae</taxon>
        <taxon>Anophelinae</taxon>
        <taxon>Anopheles</taxon>
    </lineage>
</organism>
<dbReference type="AlphaFoldDB" id="A0A2M4AV80"/>
<sequence length="228" mass="26173">MDGDDRMRIDLEVASVQLNEDKLREAYSHQTEVIEKLYQEISKATHRVDDTMRQAEETESQIREKVERGLNLTAQAEQTLRIEQNLVEIGIWVTNMTQQLHRVLHTYLRIFTQDRLSIADLAELINPATLMTQLRRQAEQLPARTRLPTARTGELLPEVLNLVTITRKVTPGRMVKLTLRVPVVEDTWYNTMRGTVEPLVKEAIITTITPAEPDHASPRSSKPPTRYG</sequence>
<evidence type="ECO:0000256" key="1">
    <source>
        <dbReference type="SAM" id="Coils"/>
    </source>
</evidence>
<evidence type="ECO:0000313" key="2">
    <source>
        <dbReference type="EMBL" id="MBW44684.1"/>
    </source>
</evidence>
<protein>
    <submittedName>
        <fullName evidence="2">Putative arac family transcriptional regulator</fullName>
    </submittedName>
</protein>